<reference evidence="2" key="1">
    <citation type="journal article" date="2021" name="Proc. Natl. Acad. Sci. U.S.A.">
        <title>A Catalog of Tens of Thousands of Viruses from Human Metagenomes Reveals Hidden Associations with Chronic Diseases.</title>
        <authorList>
            <person name="Tisza M.J."/>
            <person name="Buck C.B."/>
        </authorList>
    </citation>
    <scope>NUCLEOTIDE SEQUENCE</scope>
    <source>
        <strain evidence="2">Cto1k8</strain>
    </source>
</reference>
<feature type="region of interest" description="Disordered" evidence="1">
    <location>
        <begin position="148"/>
        <end position="172"/>
    </location>
</feature>
<name>A0A8S5LWL0_9CAUD</name>
<protein>
    <submittedName>
        <fullName evidence="2">Uncharacterized protein</fullName>
    </submittedName>
</protein>
<dbReference type="EMBL" id="BK014756">
    <property type="protein sequence ID" value="DAD74247.1"/>
    <property type="molecule type" value="Genomic_DNA"/>
</dbReference>
<sequence>MSKDGVKTLFNVAALATNVLSERGEGSLIEFASSTQNIILVTVEDTLTHHAVTPEILKFCTNIYIGYYLQAVALLNTIGDVSVRQVLDRLNTNRSVSSNAKDTVEWIAQESFLDYPKFNFAKKVVSLESFGDIVSKVKGKVIDNVKTMDDGTPMKTDDKVKNGGQSAENGSAGEWMADAPTLAQGKIFDVKIQNGGATASIPVTVRLNPVAVNREMLKSMYARANQNNSFWNRLRRWKDGELETLSDMIFCNDIIADHARLIKQDKLKLTEQLEKKRRANKISTLLTQKTSLATASTISIISKASLPEIELAVGGRISDFKVREDIFARSGLIMLLVVDDMYETVTIYYRGQNRGMELTFGECKSVSKGNGPNVMEILRAFQAGQTPNI</sequence>
<accession>A0A8S5LWL0</accession>
<evidence type="ECO:0000256" key="1">
    <source>
        <dbReference type="SAM" id="MobiDB-lite"/>
    </source>
</evidence>
<organism evidence="2">
    <name type="scientific">Myoviridae sp. cto1k8</name>
    <dbReference type="NCBI Taxonomy" id="2826694"/>
    <lineage>
        <taxon>Viruses</taxon>
        <taxon>Duplodnaviria</taxon>
        <taxon>Heunggongvirae</taxon>
        <taxon>Uroviricota</taxon>
        <taxon>Caudoviricetes</taxon>
    </lineage>
</organism>
<proteinExistence type="predicted"/>
<evidence type="ECO:0000313" key="2">
    <source>
        <dbReference type="EMBL" id="DAD74247.1"/>
    </source>
</evidence>